<dbReference type="RefSeq" id="WP_162304136.1">
    <property type="nucleotide sequence ID" value="NZ_JABBGF010000004.1"/>
</dbReference>
<protein>
    <submittedName>
        <fullName evidence="2">Uncharacterized protein</fullName>
    </submittedName>
</protein>
<keyword evidence="3" id="KW-1185">Reference proteome</keyword>
<dbReference type="Proteomes" id="UP000552615">
    <property type="component" value="Unassembled WGS sequence"/>
</dbReference>
<organism evidence="2 3">
    <name type="scientific">Chryseobacterium cheonjiense</name>
    <dbReference type="NCBI Taxonomy" id="2728845"/>
    <lineage>
        <taxon>Bacteria</taxon>
        <taxon>Pseudomonadati</taxon>
        <taxon>Bacteroidota</taxon>
        <taxon>Flavobacteriia</taxon>
        <taxon>Flavobacteriales</taxon>
        <taxon>Weeksellaceae</taxon>
        <taxon>Chryseobacterium group</taxon>
        <taxon>Chryseobacterium</taxon>
    </lineage>
</organism>
<evidence type="ECO:0000313" key="2">
    <source>
        <dbReference type="EMBL" id="NML59247.1"/>
    </source>
</evidence>
<feature type="region of interest" description="Disordered" evidence="1">
    <location>
        <begin position="33"/>
        <end position="55"/>
    </location>
</feature>
<sequence>MLNKLSGEQKPNFGTMTPQHMIEHLSLFGRFSNGNEPQTSYYTSEQESLVKENGY</sequence>
<proteinExistence type="predicted"/>
<reference evidence="2 3" key="1">
    <citation type="submission" date="2020-04" db="EMBL/GenBank/DDBJ databases">
        <title>Chryseobacterium sp. RJ-7-14 sp. nov., isolated from Jeju soil.</title>
        <authorList>
            <person name="Dahal R.H."/>
            <person name="Chaudhary D.K."/>
        </authorList>
    </citation>
    <scope>NUCLEOTIDE SEQUENCE [LARGE SCALE GENOMIC DNA]</scope>
    <source>
        <strain evidence="2 3">RJ-7-14</strain>
    </source>
</reference>
<accession>A0A7Y0FKJ4</accession>
<evidence type="ECO:0000313" key="3">
    <source>
        <dbReference type="Proteomes" id="UP000552615"/>
    </source>
</evidence>
<dbReference type="EMBL" id="JABBGF010000004">
    <property type="protein sequence ID" value="NML59247.1"/>
    <property type="molecule type" value="Genomic_DNA"/>
</dbReference>
<comment type="caution">
    <text evidence="2">The sequence shown here is derived from an EMBL/GenBank/DDBJ whole genome shotgun (WGS) entry which is preliminary data.</text>
</comment>
<feature type="compositionally biased region" description="Polar residues" evidence="1">
    <location>
        <begin position="33"/>
        <end position="47"/>
    </location>
</feature>
<evidence type="ECO:0000256" key="1">
    <source>
        <dbReference type="SAM" id="MobiDB-lite"/>
    </source>
</evidence>
<dbReference type="AlphaFoldDB" id="A0A7Y0FKJ4"/>
<gene>
    <name evidence="2" type="ORF">HHL20_18120</name>
</gene>
<name>A0A7Y0FKJ4_9FLAO</name>